<feature type="region of interest" description="Disordered" evidence="17">
    <location>
        <begin position="823"/>
        <end position="846"/>
    </location>
</feature>
<evidence type="ECO:0000256" key="7">
    <source>
        <dbReference type="ARBA" id="ARBA00022839"/>
    </source>
</evidence>
<keyword evidence="12 15" id="KW-0413">Isomerase</keyword>
<dbReference type="OrthoDB" id="9810135at2"/>
<dbReference type="PROSITE" id="PS51217">
    <property type="entry name" value="UVRD_HELICASE_CTER"/>
    <property type="match status" value="1"/>
</dbReference>
<feature type="compositionally biased region" description="Low complexity" evidence="17">
    <location>
        <begin position="823"/>
        <end position="836"/>
    </location>
</feature>
<dbReference type="Gene3D" id="3.90.320.10">
    <property type="match status" value="1"/>
</dbReference>
<evidence type="ECO:0000256" key="1">
    <source>
        <dbReference type="ARBA" id="ARBA00022722"/>
    </source>
</evidence>
<dbReference type="PANTHER" id="PTHR11070:SF23">
    <property type="entry name" value="RECBCD ENZYME SUBUNIT RECB"/>
    <property type="match status" value="1"/>
</dbReference>
<keyword evidence="9 15" id="KW-0460">Magnesium</keyword>
<comment type="subunit">
    <text evidence="15">Heterotrimer of RecB, RecC and RecD. All subunits contribute to DNA-binding. Interacts with RecA.</text>
</comment>
<evidence type="ECO:0000256" key="14">
    <source>
        <dbReference type="ARBA" id="ARBA00048988"/>
    </source>
</evidence>
<dbReference type="GO" id="GO:0000287">
    <property type="term" value="F:magnesium ion binding"/>
    <property type="evidence" value="ECO:0007669"/>
    <property type="project" value="UniProtKB-UniRule"/>
</dbReference>
<dbReference type="GO" id="GO:0009338">
    <property type="term" value="C:exodeoxyribonuclease V complex"/>
    <property type="evidence" value="ECO:0007669"/>
    <property type="project" value="TreeGrafter"/>
</dbReference>
<keyword evidence="7 15" id="KW-0269">Exonuclease</keyword>
<keyword evidence="1 15" id="KW-0540">Nuclease</keyword>
<dbReference type="InterPro" id="IPR004586">
    <property type="entry name" value="RecB"/>
</dbReference>
<feature type="binding site" evidence="15">
    <location>
        <position position="896"/>
    </location>
    <ligand>
        <name>Mg(2+)</name>
        <dbReference type="ChEBI" id="CHEBI:18420"/>
    </ligand>
</feature>
<name>A0A1H2GUM7_9ACTN</name>
<dbReference type="Pfam" id="PF13361">
    <property type="entry name" value="UvrD_C"/>
    <property type="match status" value="1"/>
</dbReference>
<feature type="active site" description="For nuclease activity" evidence="15">
    <location>
        <position position="1037"/>
    </location>
</feature>
<dbReference type="Gene3D" id="3.40.50.300">
    <property type="entry name" value="P-loop containing nucleotide triphosphate hydrolases"/>
    <property type="match status" value="2"/>
</dbReference>
<feature type="domain" description="UvrD-like helicase C-terminal" evidence="19">
    <location>
        <begin position="364"/>
        <end position="633"/>
    </location>
</feature>
<dbReference type="SUPFAM" id="SSF52980">
    <property type="entry name" value="Restriction endonuclease-like"/>
    <property type="match status" value="1"/>
</dbReference>
<feature type="binding site" evidence="15">
    <location>
        <position position="1023"/>
    </location>
    <ligand>
        <name>Mg(2+)</name>
        <dbReference type="ChEBI" id="CHEBI:18420"/>
    </ligand>
</feature>
<evidence type="ECO:0000256" key="13">
    <source>
        <dbReference type="ARBA" id="ARBA00034617"/>
    </source>
</evidence>
<dbReference type="GO" id="GO:0003677">
    <property type="term" value="F:DNA binding"/>
    <property type="evidence" value="ECO:0007669"/>
    <property type="project" value="UniProtKB-UniRule"/>
</dbReference>
<evidence type="ECO:0000256" key="16">
    <source>
        <dbReference type="PROSITE-ProRule" id="PRU00560"/>
    </source>
</evidence>
<dbReference type="EC" id="3.1.11.5" evidence="15"/>
<evidence type="ECO:0000256" key="10">
    <source>
        <dbReference type="ARBA" id="ARBA00023125"/>
    </source>
</evidence>
<comment type="catalytic activity">
    <reaction evidence="15">
        <text>Exonucleolytic cleavage (in the presence of ATP) in either 5'- to 3'- or 3'- to 5'-direction to yield 5'-phosphooligonucleotides.</text>
        <dbReference type="EC" id="3.1.11.5"/>
    </reaction>
</comment>
<keyword evidence="8 15" id="KW-0067">ATP-binding</keyword>
<dbReference type="InterPro" id="IPR011335">
    <property type="entry name" value="Restrct_endonuc-II-like"/>
</dbReference>
<evidence type="ECO:0000256" key="11">
    <source>
        <dbReference type="ARBA" id="ARBA00023204"/>
    </source>
</evidence>
<comment type="domain">
    <text evidence="15">The C-terminal domain has nuclease activity and interacts with RecD. It interacts with RecA, facilitating its loading onto ssDNA.</text>
</comment>
<dbReference type="SUPFAM" id="SSF52540">
    <property type="entry name" value="P-loop containing nucleoside triphosphate hydrolases"/>
    <property type="match status" value="1"/>
</dbReference>
<reference evidence="20 21" key="1">
    <citation type="submission" date="2016-10" db="EMBL/GenBank/DDBJ databases">
        <authorList>
            <person name="de Groot N.N."/>
        </authorList>
    </citation>
    <scope>NUCLEOTIDE SEQUENCE [LARGE SCALE GENOMIC DNA]</scope>
    <source>
        <strain evidence="20 21">DSM 44215</strain>
    </source>
</reference>
<dbReference type="EMBL" id="FNLM01000034">
    <property type="protein sequence ID" value="SDU23155.1"/>
    <property type="molecule type" value="Genomic_DNA"/>
</dbReference>
<evidence type="ECO:0000256" key="12">
    <source>
        <dbReference type="ARBA" id="ARBA00023235"/>
    </source>
</evidence>
<dbReference type="EC" id="5.6.2.4" evidence="15"/>
<evidence type="ECO:0000259" key="18">
    <source>
        <dbReference type="PROSITE" id="PS51198"/>
    </source>
</evidence>
<evidence type="ECO:0000256" key="15">
    <source>
        <dbReference type="HAMAP-Rule" id="MF_01485"/>
    </source>
</evidence>
<evidence type="ECO:0000256" key="4">
    <source>
        <dbReference type="ARBA" id="ARBA00022763"/>
    </source>
</evidence>
<keyword evidence="4 15" id="KW-0227">DNA damage</keyword>
<dbReference type="GO" id="GO:0000724">
    <property type="term" value="P:double-strand break repair via homologous recombination"/>
    <property type="evidence" value="ECO:0007669"/>
    <property type="project" value="UniProtKB-UniRule"/>
</dbReference>
<dbReference type="GO" id="GO:0005524">
    <property type="term" value="F:ATP binding"/>
    <property type="evidence" value="ECO:0007669"/>
    <property type="project" value="UniProtKB-UniRule"/>
</dbReference>
<evidence type="ECO:0000313" key="20">
    <source>
        <dbReference type="EMBL" id="SDU23155.1"/>
    </source>
</evidence>
<dbReference type="Pfam" id="PF00580">
    <property type="entry name" value="UvrD-helicase"/>
    <property type="match status" value="1"/>
</dbReference>
<dbReference type="Proteomes" id="UP000183180">
    <property type="component" value="Unassembled WGS sequence"/>
</dbReference>
<evidence type="ECO:0000256" key="3">
    <source>
        <dbReference type="ARBA" id="ARBA00022741"/>
    </source>
</evidence>
<accession>A0A1H2GUM7</accession>
<dbReference type="GO" id="GO:0043138">
    <property type="term" value="F:3'-5' DNA helicase activity"/>
    <property type="evidence" value="ECO:0007669"/>
    <property type="project" value="UniProtKB-UniRule"/>
</dbReference>
<evidence type="ECO:0000256" key="9">
    <source>
        <dbReference type="ARBA" id="ARBA00022842"/>
    </source>
</evidence>
<gene>
    <name evidence="15" type="primary">recB</name>
    <name evidence="20" type="ORF">SAMN04488548_134110</name>
</gene>
<keyword evidence="5 15" id="KW-0378">Hydrolase</keyword>
<dbReference type="GO" id="GO:0008854">
    <property type="term" value="F:exodeoxyribonuclease V activity"/>
    <property type="evidence" value="ECO:0007669"/>
    <property type="project" value="UniProtKB-EC"/>
</dbReference>
<sequence length="1150" mass="124608">MRRPETFDITAELPEHTTVLEASAGTGKTYAIVGLAARCLADGVPISEMLLVTFSRAATAELRDRMRARVRELLDALADPAEVLSGPAQAGDDALLRQLASGTPDEILARRRNLARALSDFDASTIATTHTFCNRMLEALGFLGERELVYSIVEEVDELTEEVALDLYLRGFWASDAPEFSFAEAREIARDAVRQASVELAPSERELADGPVADDIAARRVSFAEAVRRHVETRKRDARVRTYDDLQAILHRIVNDEVVGDRACRRIRDTFGVVLVDEFQDTDPLQWDILRRCFHGHRRMILVGDPKQSIYGFRGAEVLSYLAAVSSADTLRALDVNRRSDGALVGALQHLYGGATLGHPDIVARPVQAAFAGSRLEGRPPLRLRAFLRGDFTSLNSFNLPGVKEVRSRIAADVADDIADVLAQGARIDLGGVSRPVDPGDIAILVRLNSTIEPLQAELAERGINSVIGSGVNVFSTSAAQQWLWVLRAVEQPSRADRVRMAALTALFGWSTERVATASEPEVAELGAELSMLARVLAQGGFAAMAQRLFDAHEVAARVLTVENGERTLTDLIQVSALCNKHVVETGEGLSALVEWLTERVTDTSSRRYEDQSRRLDRDTQAVQIMTVHASKGLQFPIVYVPYGWDGTWVNDRGNITYHDDTGTRRLDVGGQQAPDRAARRRRYAEEVAGEDLRLLYVALTRAESQVVAWWAPSRNTTTGPLHRLVFGREDAVRSSAGEPEWTVATDVAIPEADVDCVGVLRTLTARDPAISVEPAGRIDADAVAPAADAGEGAESLGIARFDRRIDQDWRRTSYSALTADVAHGAHGAPGGPSASVVETGSEPDDEATDILDDEPIVLPGEVAEDAGTASAATRPGMPSLMNGLPYGAAFGTLVHEVLEYVDTSAPDVEAHVRELCSRALGALAADIDPDRLVAALVGVLTTPLGFGDLWSIDPRDRLAELDFELPLGPADEVASGEGTTLGRLADLLELHLPESDSLRGYAEHLRAVPGRRLRGFLTGSIDSVLRTPDGRYVIVDYKTNRILPGDLVVEDFDAEAMAGEMIAAHYPLQAMLYSVALHRYLRWRVSGYDPERHLGPVQYHFVRGMAGPETPPGCGVFEWVLPAGLVVDLSDALAGLGTSGAAGTRGEGR</sequence>
<organism evidence="20 21">
    <name type="scientific">Gordonia westfalica</name>
    <dbReference type="NCBI Taxonomy" id="158898"/>
    <lineage>
        <taxon>Bacteria</taxon>
        <taxon>Bacillati</taxon>
        <taxon>Actinomycetota</taxon>
        <taxon>Actinomycetes</taxon>
        <taxon>Mycobacteriales</taxon>
        <taxon>Gordoniaceae</taxon>
        <taxon>Gordonia</taxon>
    </lineage>
</organism>
<feature type="domain" description="UvrD-like helicase ATP-binding" evidence="18">
    <location>
        <begin position="1"/>
        <end position="341"/>
    </location>
</feature>
<dbReference type="RefSeq" id="WP_074848658.1">
    <property type="nucleotide sequence ID" value="NZ_FNLM01000034.1"/>
</dbReference>
<dbReference type="Gene3D" id="1.10.486.10">
    <property type="entry name" value="PCRA, domain 4"/>
    <property type="match status" value="1"/>
</dbReference>
<evidence type="ECO:0000256" key="6">
    <source>
        <dbReference type="ARBA" id="ARBA00022806"/>
    </source>
</evidence>
<feature type="binding site" evidence="16">
    <location>
        <begin position="22"/>
        <end position="29"/>
    </location>
    <ligand>
        <name>ATP</name>
        <dbReference type="ChEBI" id="CHEBI:30616"/>
    </ligand>
</feature>
<feature type="binding site" evidence="15">
    <location>
        <position position="1037"/>
    </location>
    <ligand>
        <name>Mg(2+)</name>
        <dbReference type="ChEBI" id="CHEBI:18420"/>
    </ligand>
</feature>
<keyword evidence="10 15" id="KW-0238">DNA-binding</keyword>
<dbReference type="InterPro" id="IPR014016">
    <property type="entry name" value="UvrD-like_ATP-bd"/>
</dbReference>
<comment type="cofactor">
    <cofactor evidence="15">
        <name>Mg(2+)</name>
        <dbReference type="ChEBI" id="CHEBI:18420"/>
    </cofactor>
    <text evidence="15">Binds 1 Mg(2+) ion per subunit.</text>
</comment>
<dbReference type="InterPro" id="IPR014017">
    <property type="entry name" value="DNA_helicase_UvrD-like_C"/>
</dbReference>
<keyword evidence="6 15" id="KW-0347">Helicase</keyword>
<evidence type="ECO:0000256" key="5">
    <source>
        <dbReference type="ARBA" id="ARBA00022801"/>
    </source>
</evidence>
<comment type="function">
    <text evidence="15">A helicase/nuclease that prepares dsDNA breaks (DSB) for recombinational DNA repair. Binds to DSBs and unwinds DNA via a highly rapid and processive ATP-dependent bidirectional helicase activity. Unwinds dsDNA until it encounters a Chi (crossover hotspot instigator) sequence from the 3' direction. Cuts ssDNA a few nucleotides 3' to the Chi site. The properties and activities of the enzyme are changed at Chi. The Chi-altered holoenzyme produces a long 3'-ssDNA overhang and facilitates RecA-binding to the ssDNA for homologous DNA recombination and repair. Holoenzyme degrades any linearized DNA that is unable to undergo homologous recombination. In the holoenzyme this subunit contributes ATPase, 3'-5' helicase, exonuclease activity and loads RecA onto ssDNA.</text>
</comment>
<evidence type="ECO:0000259" key="19">
    <source>
        <dbReference type="PROSITE" id="PS51217"/>
    </source>
</evidence>
<dbReference type="HAMAP" id="MF_01485">
    <property type="entry name" value="RecB"/>
    <property type="match status" value="1"/>
</dbReference>
<comment type="catalytic activity">
    <reaction evidence="14 15">
        <text>ATP + H2O = ADP + phosphate + H(+)</text>
        <dbReference type="Rhea" id="RHEA:13065"/>
        <dbReference type="ChEBI" id="CHEBI:15377"/>
        <dbReference type="ChEBI" id="CHEBI:15378"/>
        <dbReference type="ChEBI" id="CHEBI:30616"/>
        <dbReference type="ChEBI" id="CHEBI:43474"/>
        <dbReference type="ChEBI" id="CHEBI:456216"/>
        <dbReference type="EC" id="5.6.2.4"/>
    </reaction>
</comment>
<evidence type="ECO:0000256" key="2">
    <source>
        <dbReference type="ARBA" id="ARBA00022723"/>
    </source>
</evidence>
<dbReference type="InterPro" id="IPR038726">
    <property type="entry name" value="PDDEXK_AddAB-type"/>
</dbReference>
<comment type="similarity">
    <text evidence="15">Belongs to the helicase family. UvrD subfamily.</text>
</comment>
<evidence type="ECO:0000313" key="21">
    <source>
        <dbReference type="Proteomes" id="UP000183180"/>
    </source>
</evidence>
<dbReference type="CDD" id="cd22352">
    <property type="entry name" value="RecB_C-like"/>
    <property type="match status" value="1"/>
</dbReference>
<comment type="catalytic activity">
    <reaction evidence="13 15">
        <text>Couples ATP hydrolysis with the unwinding of duplex DNA by translocating in the 3'-5' direction.</text>
        <dbReference type="EC" id="5.6.2.4"/>
    </reaction>
</comment>
<dbReference type="STRING" id="158898.SAMN04488548_134110"/>
<feature type="region of interest" description="DNA-binding and helicase activity, interacts with RecC" evidence="15">
    <location>
        <begin position="1"/>
        <end position="765"/>
    </location>
</feature>
<feature type="region of interest" description="Nuclease activity, interacts with RecD and RecA" evidence="15">
    <location>
        <begin position="809"/>
        <end position="1150"/>
    </location>
</feature>
<dbReference type="InterPro" id="IPR027417">
    <property type="entry name" value="P-loop_NTPase"/>
</dbReference>
<proteinExistence type="inferred from homology"/>
<dbReference type="PROSITE" id="PS51198">
    <property type="entry name" value="UVRD_HELICASE_ATP_BIND"/>
    <property type="match status" value="1"/>
</dbReference>
<dbReference type="AlphaFoldDB" id="A0A1H2GUM7"/>
<dbReference type="GO" id="GO:0005829">
    <property type="term" value="C:cytosol"/>
    <property type="evidence" value="ECO:0007669"/>
    <property type="project" value="TreeGrafter"/>
</dbReference>
<dbReference type="InterPro" id="IPR011604">
    <property type="entry name" value="PDDEXK-like_dom_sf"/>
</dbReference>
<evidence type="ECO:0000256" key="17">
    <source>
        <dbReference type="SAM" id="MobiDB-lite"/>
    </source>
</evidence>
<comment type="domain">
    <text evidence="15">The N-terminal DNA-binding domain is a ssDNA-dependent ATPase and has ATP-dependent 3'-5' helicase function. This domain interacts with RecC.</text>
</comment>
<dbReference type="Pfam" id="PF12705">
    <property type="entry name" value="PDDEXK_1"/>
    <property type="match status" value="1"/>
</dbReference>
<keyword evidence="3 15" id="KW-0547">Nucleotide-binding</keyword>
<protein>
    <recommendedName>
        <fullName evidence="15">RecBCD enzyme subunit RecB</fullName>
        <ecNumber evidence="15">3.1.11.5</ecNumber>
        <ecNumber evidence="15">5.6.2.4</ecNumber>
    </recommendedName>
    <alternativeName>
        <fullName evidence="15">DNA 3'-5' helicase subunit RecB</fullName>
    </alternativeName>
    <alternativeName>
        <fullName evidence="15">Exonuclease V subunit RecB</fullName>
        <shortName evidence="15">ExoV subunit RecB</shortName>
    </alternativeName>
    <alternativeName>
        <fullName evidence="15">Helicase/nuclease RecBCD subunit RecB</fullName>
    </alternativeName>
</protein>
<comment type="miscellaneous">
    <text evidence="15">In the RecBCD complex, RecB has a slow 3'-5' helicase, an exonuclease activity and loads RecA onto ssDNA, RecD has a fast 5'-3' helicase activity, while RecC stimulates the ATPase and processivity of the RecB helicase and contributes to recognition of the Chi site.</text>
</comment>
<dbReference type="InterPro" id="IPR000212">
    <property type="entry name" value="DNA_helicase_UvrD/REP"/>
</dbReference>
<dbReference type="GO" id="GO:0016887">
    <property type="term" value="F:ATP hydrolysis activity"/>
    <property type="evidence" value="ECO:0007669"/>
    <property type="project" value="RHEA"/>
</dbReference>
<keyword evidence="11 15" id="KW-0234">DNA repair</keyword>
<keyword evidence="2 15" id="KW-0479">Metal-binding</keyword>
<dbReference type="PANTHER" id="PTHR11070">
    <property type="entry name" value="UVRD / RECB / PCRA DNA HELICASE FAMILY MEMBER"/>
    <property type="match status" value="1"/>
</dbReference>
<evidence type="ECO:0000256" key="8">
    <source>
        <dbReference type="ARBA" id="ARBA00022840"/>
    </source>
</evidence>